<dbReference type="AlphaFoldDB" id="A0A8H6XU77"/>
<gene>
    <name evidence="1" type="ORF">MSAN_01775900</name>
</gene>
<protein>
    <submittedName>
        <fullName evidence="1">Adenylosuccinate lyase</fullName>
    </submittedName>
</protein>
<keyword evidence="2" id="KW-1185">Reference proteome</keyword>
<reference evidence="1" key="1">
    <citation type="submission" date="2020-05" db="EMBL/GenBank/DDBJ databases">
        <title>Mycena genomes resolve the evolution of fungal bioluminescence.</title>
        <authorList>
            <person name="Tsai I.J."/>
        </authorList>
    </citation>
    <scope>NUCLEOTIDE SEQUENCE</scope>
    <source>
        <strain evidence="1">160909Yilan</strain>
    </source>
</reference>
<dbReference type="OrthoDB" id="2901264at2759"/>
<dbReference type="GO" id="GO:0016829">
    <property type="term" value="F:lyase activity"/>
    <property type="evidence" value="ECO:0007669"/>
    <property type="project" value="UniProtKB-KW"/>
</dbReference>
<sequence length="213" mass="24219">MVRTKKSKPQVVTIDLTRLTKDGLGILQRYVDHGQRLPTVSAKTSYKFIWRHTKVFNTARKTMTTLASRIQSSSGQATMTYGDDVLALPEDRWLSFLETQSRLMDDLLDDCETVVQICGNFDKESESDLVKLKDEVTRLKVATSAKERRDLLLELTRAAPVIAQVKDVFAELLDGLKAIQHELEALKDKPERKFDRVLYIWGVVFSAGVQLFV</sequence>
<name>A0A8H6XU77_9AGAR</name>
<dbReference type="Proteomes" id="UP000623467">
    <property type="component" value="Unassembled WGS sequence"/>
</dbReference>
<keyword evidence="1" id="KW-0456">Lyase</keyword>
<organism evidence="1 2">
    <name type="scientific">Mycena sanguinolenta</name>
    <dbReference type="NCBI Taxonomy" id="230812"/>
    <lineage>
        <taxon>Eukaryota</taxon>
        <taxon>Fungi</taxon>
        <taxon>Dikarya</taxon>
        <taxon>Basidiomycota</taxon>
        <taxon>Agaricomycotina</taxon>
        <taxon>Agaricomycetes</taxon>
        <taxon>Agaricomycetidae</taxon>
        <taxon>Agaricales</taxon>
        <taxon>Marasmiineae</taxon>
        <taxon>Mycenaceae</taxon>
        <taxon>Mycena</taxon>
    </lineage>
</organism>
<evidence type="ECO:0000313" key="1">
    <source>
        <dbReference type="EMBL" id="KAF7348225.1"/>
    </source>
</evidence>
<dbReference type="EMBL" id="JACAZH010000017">
    <property type="protein sequence ID" value="KAF7348225.1"/>
    <property type="molecule type" value="Genomic_DNA"/>
</dbReference>
<evidence type="ECO:0000313" key="2">
    <source>
        <dbReference type="Proteomes" id="UP000623467"/>
    </source>
</evidence>
<accession>A0A8H6XU77</accession>
<comment type="caution">
    <text evidence="1">The sequence shown here is derived from an EMBL/GenBank/DDBJ whole genome shotgun (WGS) entry which is preliminary data.</text>
</comment>
<proteinExistence type="predicted"/>